<evidence type="ECO:0000313" key="2">
    <source>
        <dbReference type="EMBL" id="KAD7477382.1"/>
    </source>
</evidence>
<dbReference type="Proteomes" id="UP000326396">
    <property type="component" value="Linkage Group LG1"/>
</dbReference>
<name>A0A5N6PYN6_9ASTR</name>
<evidence type="ECO:0000313" key="3">
    <source>
        <dbReference type="Proteomes" id="UP000326396"/>
    </source>
</evidence>
<keyword evidence="3" id="KW-1185">Reference proteome</keyword>
<feature type="region of interest" description="Disordered" evidence="1">
    <location>
        <begin position="1"/>
        <end position="26"/>
    </location>
</feature>
<reference evidence="2 3" key="1">
    <citation type="submission" date="2019-05" db="EMBL/GenBank/DDBJ databases">
        <title>Mikania micrantha, genome provides insights into the molecular mechanism of rapid growth.</title>
        <authorList>
            <person name="Liu B."/>
        </authorList>
    </citation>
    <scope>NUCLEOTIDE SEQUENCE [LARGE SCALE GENOMIC DNA]</scope>
    <source>
        <strain evidence="2">NLD-2019</strain>
        <tissue evidence="2">Leaf</tissue>
    </source>
</reference>
<dbReference type="AlphaFoldDB" id="A0A5N6PYN6"/>
<gene>
    <name evidence="2" type="ORF">E3N88_00518</name>
</gene>
<dbReference type="EMBL" id="SZYD01000001">
    <property type="protein sequence ID" value="KAD7477382.1"/>
    <property type="molecule type" value="Genomic_DNA"/>
</dbReference>
<accession>A0A5N6PYN6</accession>
<organism evidence="2 3">
    <name type="scientific">Mikania micrantha</name>
    <name type="common">bitter vine</name>
    <dbReference type="NCBI Taxonomy" id="192012"/>
    <lineage>
        <taxon>Eukaryota</taxon>
        <taxon>Viridiplantae</taxon>
        <taxon>Streptophyta</taxon>
        <taxon>Embryophyta</taxon>
        <taxon>Tracheophyta</taxon>
        <taxon>Spermatophyta</taxon>
        <taxon>Magnoliopsida</taxon>
        <taxon>eudicotyledons</taxon>
        <taxon>Gunneridae</taxon>
        <taxon>Pentapetalae</taxon>
        <taxon>asterids</taxon>
        <taxon>campanulids</taxon>
        <taxon>Asterales</taxon>
        <taxon>Asteraceae</taxon>
        <taxon>Asteroideae</taxon>
        <taxon>Heliantheae alliance</taxon>
        <taxon>Eupatorieae</taxon>
        <taxon>Mikania</taxon>
    </lineage>
</organism>
<evidence type="ECO:0000256" key="1">
    <source>
        <dbReference type="SAM" id="MobiDB-lite"/>
    </source>
</evidence>
<proteinExistence type="predicted"/>
<protein>
    <submittedName>
        <fullName evidence="2">Uncharacterized protein</fullName>
    </submittedName>
</protein>
<comment type="caution">
    <text evidence="2">The sequence shown here is derived from an EMBL/GenBank/DDBJ whole genome shotgun (WGS) entry which is preliminary data.</text>
</comment>
<sequence length="72" mass="8098">MEHGSSSMQPPEHGFDWLGNSDSKEEKTNRSGLFEEWCCWSNVMVTGVSFDLGVINGSRSEQDWQYPVDALA</sequence>